<dbReference type="InterPro" id="IPR032790">
    <property type="entry name" value="GDE_C"/>
</dbReference>
<dbReference type="GO" id="GO:0004135">
    <property type="term" value="F:amylo-alpha-1,6-glucosidase activity"/>
    <property type="evidence" value="ECO:0007669"/>
    <property type="project" value="InterPro"/>
</dbReference>
<proteinExistence type="predicted"/>
<dbReference type="PANTHER" id="PTHR10569:SF2">
    <property type="entry name" value="GLYCOGEN DEBRANCHING ENZYME"/>
    <property type="match status" value="1"/>
</dbReference>
<dbReference type="OrthoDB" id="8543at2157"/>
<dbReference type="GO" id="GO:0004134">
    <property type="term" value="F:4-alpha-glucanotransferase activity"/>
    <property type="evidence" value="ECO:0007669"/>
    <property type="project" value="InterPro"/>
</dbReference>
<accession>A0A8F5VMV5</accession>
<dbReference type="GO" id="GO:0005980">
    <property type="term" value="P:glycogen catabolic process"/>
    <property type="evidence" value="ECO:0007669"/>
    <property type="project" value="InterPro"/>
</dbReference>
<feature type="domain" description="Glycogen debranching enzyme C-terminal" evidence="1">
    <location>
        <begin position="259"/>
        <end position="571"/>
    </location>
</feature>
<name>A0A8F5VMV5_METHU</name>
<evidence type="ECO:0000259" key="2">
    <source>
        <dbReference type="Pfam" id="PF12439"/>
    </source>
</evidence>
<dbReference type="InterPro" id="IPR010401">
    <property type="entry name" value="AGL/Gdb1"/>
</dbReference>
<dbReference type="InterPro" id="IPR024742">
    <property type="entry name" value="Glycogen_debranch_N"/>
</dbReference>
<evidence type="ECO:0000313" key="4">
    <source>
        <dbReference type="Proteomes" id="UP000694228"/>
    </source>
</evidence>
<dbReference type="PANTHER" id="PTHR10569">
    <property type="entry name" value="GLYCOGEN DEBRANCHING ENZYME"/>
    <property type="match status" value="1"/>
</dbReference>
<reference evidence="3 4" key="1">
    <citation type="submission" date="2021-06" db="EMBL/GenBank/DDBJ databases">
        <title>Complete genome sequence of the secondary alcohol utilizing methanogen Methanospirillum hungatei strain GP1.</title>
        <authorList>
            <person name="Day L.A."/>
            <person name="Costa K.C."/>
        </authorList>
    </citation>
    <scope>NUCLEOTIDE SEQUENCE [LARGE SCALE GENOMIC DNA]</scope>
    <source>
        <strain evidence="3 4">GP1</strain>
    </source>
</reference>
<gene>
    <name evidence="3" type="ORF">KSK55_01140</name>
</gene>
<dbReference type="Proteomes" id="UP000694228">
    <property type="component" value="Chromosome"/>
</dbReference>
<organism evidence="3 4">
    <name type="scientific">Methanospirillum hungatei</name>
    <dbReference type="NCBI Taxonomy" id="2203"/>
    <lineage>
        <taxon>Archaea</taxon>
        <taxon>Methanobacteriati</taxon>
        <taxon>Methanobacteriota</taxon>
        <taxon>Stenosarchaea group</taxon>
        <taxon>Methanomicrobia</taxon>
        <taxon>Methanomicrobiales</taxon>
        <taxon>Methanospirillaceae</taxon>
        <taxon>Methanospirillum</taxon>
    </lineage>
</organism>
<dbReference type="AlphaFoldDB" id="A0A8F5VMV5"/>
<evidence type="ECO:0000313" key="3">
    <source>
        <dbReference type="EMBL" id="QXO95051.1"/>
    </source>
</evidence>
<evidence type="ECO:0000259" key="1">
    <source>
        <dbReference type="Pfam" id="PF06202"/>
    </source>
</evidence>
<protein>
    <submittedName>
        <fullName evidence="3">Amylo-alpha-1,6-glucosidase</fullName>
    </submittedName>
</protein>
<dbReference type="EMBL" id="CP077107">
    <property type="protein sequence ID" value="QXO95051.1"/>
    <property type="molecule type" value="Genomic_DNA"/>
</dbReference>
<sequence length="587" mass="67002">MHFKGHQAMTSLLAHVPDQIWYGPERSHTALASSREFLMSEDTFFCSTSWAGNSRRHHGLFIDDGRIILSALHETINEISLLPGWWGERPPDEMLQYILSTRLYPVTQELSLQSALITKTIDLDHGLFVRWEVDGTADFTIRPLMIDRNIHACESDRSVFVTPVKDGYTWNKYHFRCQLPFTINHIPYYHARYPKDTIQGKDLTETLISPGYFSGTVTDASIELQVYPDCTIPPPSRVHTTQSPDLLTRASQLCLLNGGIIAGYHWFIQEWGRDTFISMPGLLLSRGKYREAEHLFRKFLKAQKGGLIPNCIPDSYNSSDAPLWLFWALFHYLQTHQNSPFVDEILPDLEALISAYPDTEITHLDKDLITVTSGTTWMDTPYTPREGKPVEINALWILALEICDYLEIDHPVSPKRVRSAYYAYWNENTGCLFDVLDPDDPSVRPNQLIALSLGLVPFDEGRKALARIRNDLLTPYGLRSLAPNSPGYLGTYTGDASYHNGMVWPWFISWYIDAQIQYGESPDRASRRLLPLWHYFFTEGAGMLPELFNGDFPHAPAGAICQAWSIAEFIRARNMVLSYNPQVSEEK</sequence>
<dbReference type="Pfam" id="PF12439">
    <property type="entry name" value="GDE_N"/>
    <property type="match status" value="1"/>
</dbReference>
<dbReference type="Pfam" id="PF06202">
    <property type="entry name" value="GDE_C"/>
    <property type="match status" value="1"/>
</dbReference>
<feature type="domain" description="Glycogen debranching enzyme bacterial and archaeal type N-terminal" evidence="2">
    <location>
        <begin position="44"/>
        <end position="217"/>
    </location>
</feature>